<dbReference type="SUPFAM" id="SSF53474">
    <property type="entry name" value="alpha/beta-Hydrolases"/>
    <property type="match status" value="1"/>
</dbReference>
<feature type="signal peptide" evidence="1">
    <location>
        <begin position="1"/>
        <end position="17"/>
    </location>
</feature>
<dbReference type="GO" id="GO:0016042">
    <property type="term" value="P:lipid catabolic process"/>
    <property type="evidence" value="ECO:0007669"/>
    <property type="project" value="InterPro"/>
</dbReference>
<comment type="caution">
    <text evidence="2">The sequence shown here is derived from an EMBL/GenBank/DDBJ whole genome shotgun (WGS) entry which is preliminary data.</text>
</comment>
<dbReference type="Gene3D" id="3.40.50.1820">
    <property type="entry name" value="alpha/beta hydrolase"/>
    <property type="match status" value="2"/>
</dbReference>
<dbReference type="GO" id="GO:0004806">
    <property type="term" value="F:triacylglycerol lipase activity"/>
    <property type="evidence" value="ECO:0007669"/>
    <property type="project" value="InterPro"/>
</dbReference>
<dbReference type="Proteomes" id="UP000530424">
    <property type="component" value="Unassembled WGS sequence"/>
</dbReference>
<keyword evidence="1" id="KW-0732">Signal</keyword>
<sequence>MRRYLAVLVAVALIGWAAPGAGEAVQRPRTTEVPVWAGMLKEQHLLPTDDSYPPGTLAWRVEYYTTTPDGGPTSSSGLVLVPPGPAPAGGWPVVAWDHGTTGIDDGCAPSAIKGAAYGGLLSQILAAGYVVAATDYPGLGTAGVHPYLISESEARATVDSVRAARSLLGNVSSSWVAAGHSQGGQAAVATAEIADDYDGLLQFAGAAAFAPAPNMTRYVDAIASPHPLEQQFYTMMLVGIWTQHPELRWADYLGPRARALLPEVLDLCFDDLTQVFVQAALPASEFEPVDQAAVDRLRAWFRESEVGHRSADGPLLVMQGTADHVVPVGDTQEMVEMSRSNGSTVDLRVYDGATHGSVLDLGAADLLAWLDAQL</sequence>
<feature type="chain" id="PRO_5038798524" evidence="1">
    <location>
        <begin position="18"/>
        <end position="374"/>
    </location>
</feature>
<proteinExistence type="predicted"/>
<dbReference type="EMBL" id="JACCFP010000001">
    <property type="protein sequence ID" value="NYI99637.1"/>
    <property type="molecule type" value="Genomic_DNA"/>
</dbReference>
<dbReference type="InterPro" id="IPR005152">
    <property type="entry name" value="Lipase_secreted"/>
</dbReference>
<dbReference type="PIRSF" id="PIRSF029171">
    <property type="entry name" value="Esterase_LipA"/>
    <property type="match status" value="1"/>
</dbReference>
<dbReference type="Pfam" id="PF03583">
    <property type="entry name" value="LIP"/>
    <property type="match status" value="1"/>
</dbReference>
<accession>A0A853BZ15</accession>
<dbReference type="RefSeq" id="WP_179666264.1">
    <property type="nucleotide sequence ID" value="NZ_JACCFP010000001.1"/>
</dbReference>
<keyword evidence="3" id="KW-1185">Reference proteome</keyword>
<dbReference type="PANTHER" id="PTHR34853">
    <property type="match status" value="1"/>
</dbReference>
<protein>
    <submittedName>
        <fullName evidence="2">Pimeloyl-ACP methyl ester carboxylesterase</fullName>
    </submittedName>
</protein>
<name>A0A853BZ15_9ACTN</name>
<dbReference type="InterPro" id="IPR029058">
    <property type="entry name" value="AB_hydrolase_fold"/>
</dbReference>
<dbReference type="PANTHER" id="PTHR34853:SF1">
    <property type="entry name" value="LIPASE 5"/>
    <property type="match status" value="1"/>
</dbReference>
<evidence type="ECO:0000313" key="2">
    <source>
        <dbReference type="EMBL" id="NYI99637.1"/>
    </source>
</evidence>
<evidence type="ECO:0000313" key="3">
    <source>
        <dbReference type="Proteomes" id="UP000530424"/>
    </source>
</evidence>
<evidence type="ECO:0000256" key="1">
    <source>
        <dbReference type="SAM" id="SignalP"/>
    </source>
</evidence>
<dbReference type="AlphaFoldDB" id="A0A853BZ15"/>
<gene>
    <name evidence="2" type="ORF">HNR19_000336</name>
</gene>
<organism evidence="2 3">
    <name type="scientific">Nocardioides thalensis</name>
    <dbReference type="NCBI Taxonomy" id="1914755"/>
    <lineage>
        <taxon>Bacteria</taxon>
        <taxon>Bacillati</taxon>
        <taxon>Actinomycetota</taxon>
        <taxon>Actinomycetes</taxon>
        <taxon>Propionibacteriales</taxon>
        <taxon>Nocardioidaceae</taxon>
        <taxon>Nocardioides</taxon>
    </lineage>
</organism>
<reference evidence="2 3" key="1">
    <citation type="submission" date="2020-07" db="EMBL/GenBank/DDBJ databases">
        <title>Sequencing the genomes of 1000 actinobacteria strains.</title>
        <authorList>
            <person name="Klenk H.-P."/>
        </authorList>
    </citation>
    <scope>NUCLEOTIDE SEQUENCE [LARGE SCALE GENOMIC DNA]</scope>
    <source>
        <strain evidence="2 3">DSM 103833</strain>
    </source>
</reference>